<keyword evidence="3" id="KW-1185">Reference proteome</keyword>
<dbReference type="InParanoid" id="F5YBG0"/>
<dbReference type="KEGG" id="taz:TREAZ_1846"/>
<dbReference type="Pfam" id="PF03992">
    <property type="entry name" value="ABM"/>
    <property type="match status" value="1"/>
</dbReference>
<dbReference type="Gene3D" id="3.30.70.100">
    <property type="match status" value="1"/>
</dbReference>
<organism evidence="2 3">
    <name type="scientific">Leadbettera azotonutricia (strain ATCC BAA-888 / DSM 13862 / ZAS-9)</name>
    <name type="common">Treponema azotonutricium</name>
    <dbReference type="NCBI Taxonomy" id="545695"/>
    <lineage>
        <taxon>Bacteria</taxon>
        <taxon>Pseudomonadati</taxon>
        <taxon>Spirochaetota</taxon>
        <taxon>Spirochaetia</taxon>
        <taxon>Spirochaetales</taxon>
        <taxon>Breznakiellaceae</taxon>
        <taxon>Leadbettera</taxon>
    </lineage>
</organism>
<evidence type="ECO:0000313" key="3">
    <source>
        <dbReference type="Proteomes" id="UP000009222"/>
    </source>
</evidence>
<dbReference type="EMBL" id="CP001841">
    <property type="protein sequence ID" value="AEF81052.1"/>
    <property type="molecule type" value="Genomic_DNA"/>
</dbReference>
<dbReference type="FunCoup" id="F5YBG0">
    <property type="interactions" value="13"/>
</dbReference>
<dbReference type="InterPro" id="IPR007138">
    <property type="entry name" value="ABM_dom"/>
</dbReference>
<dbReference type="SUPFAM" id="SSF54909">
    <property type="entry name" value="Dimeric alpha+beta barrel"/>
    <property type="match status" value="1"/>
</dbReference>
<evidence type="ECO:0000259" key="1">
    <source>
        <dbReference type="PROSITE" id="PS51725"/>
    </source>
</evidence>
<dbReference type="Proteomes" id="UP000009222">
    <property type="component" value="Chromosome"/>
</dbReference>
<dbReference type="GO" id="GO:0005829">
    <property type="term" value="C:cytosol"/>
    <property type="evidence" value="ECO:0007669"/>
    <property type="project" value="TreeGrafter"/>
</dbReference>
<gene>
    <name evidence="2" type="ordered locus">TREAZ_1846</name>
</gene>
<dbReference type="InterPro" id="IPR011008">
    <property type="entry name" value="Dimeric_a/b-barrel"/>
</dbReference>
<reference evidence="2 3" key="2">
    <citation type="journal article" date="2011" name="ISME J.">
        <title>RNA-seq reveals cooperative metabolic interactions between two termite-gut spirochete species in co-culture.</title>
        <authorList>
            <person name="Rosenthal A.Z."/>
            <person name="Matson E.G."/>
            <person name="Eldar A."/>
            <person name="Leadbetter J.R."/>
        </authorList>
    </citation>
    <scope>NUCLEOTIDE SEQUENCE [LARGE SCALE GENOMIC DNA]</scope>
    <source>
        <strain evidence="3">ATCC BAA-888 / DSM 13862 / ZAS-9</strain>
    </source>
</reference>
<keyword evidence="2" id="KW-0560">Oxidoreductase</keyword>
<accession>F5YBG0</accession>
<dbReference type="AlphaFoldDB" id="F5YBG0"/>
<dbReference type="InterPro" id="IPR050744">
    <property type="entry name" value="AI-2_Isomerase_LsrG"/>
</dbReference>
<sequence length="123" mass="14510">MKPCSCLLYLFSMLIRYNTAITLIRKDYMVKVIATNYLNPDKAKDAEPIFRELIAATRKEKGCIEYRLFKKNGEPGVYVFIEEWESQPILDKHMASEHFTRLIPQIDKFKIKDMGVQILEEFK</sequence>
<protein>
    <submittedName>
        <fullName evidence="2">Antibiotic biosynthesis monooxygenase domain protein</fullName>
    </submittedName>
</protein>
<proteinExistence type="predicted"/>
<feature type="domain" description="ABM" evidence="1">
    <location>
        <begin position="30"/>
        <end position="119"/>
    </location>
</feature>
<dbReference type="GO" id="GO:0004497">
    <property type="term" value="F:monooxygenase activity"/>
    <property type="evidence" value="ECO:0007669"/>
    <property type="project" value="UniProtKB-KW"/>
</dbReference>
<dbReference type="STRING" id="545695.TREAZ_1846"/>
<name>F5YBG0_LEAAZ</name>
<evidence type="ECO:0000313" key="2">
    <source>
        <dbReference type="EMBL" id="AEF81052.1"/>
    </source>
</evidence>
<dbReference type="PANTHER" id="PTHR33336">
    <property type="entry name" value="QUINOL MONOOXYGENASE YGIN-RELATED"/>
    <property type="match status" value="1"/>
</dbReference>
<dbReference type="PANTHER" id="PTHR33336:SF3">
    <property type="entry name" value="ABM DOMAIN-CONTAINING PROTEIN"/>
    <property type="match status" value="1"/>
</dbReference>
<reference evidence="3" key="1">
    <citation type="submission" date="2009-12" db="EMBL/GenBank/DDBJ databases">
        <title>Complete sequence of Treponema azotonutricium strain ZAS-9.</title>
        <authorList>
            <person name="Tetu S.G."/>
            <person name="Matson E."/>
            <person name="Ren Q."/>
            <person name="Seshadri R."/>
            <person name="Elbourne L."/>
            <person name="Hassan K.A."/>
            <person name="Durkin A."/>
            <person name="Radune D."/>
            <person name="Mohamoud Y."/>
            <person name="Shay R."/>
            <person name="Jin S."/>
            <person name="Zhang X."/>
            <person name="Lucey K."/>
            <person name="Ballor N.R."/>
            <person name="Ottesen E."/>
            <person name="Rosenthal R."/>
            <person name="Allen A."/>
            <person name="Leadbetter J.R."/>
            <person name="Paulsen I.T."/>
        </authorList>
    </citation>
    <scope>NUCLEOTIDE SEQUENCE [LARGE SCALE GENOMIC DNA]</scope>
    <source>
        <strain evidence="3">ATCC BAA-888 / DSM 13862 / ZAS-9</strain>
    </source>
</reference>
<keyword evidence="2" id="KW-0503">Monooxygenase</keyword>
<dbReference type="PROSITE" id="PS51725">
    <property type="entry name" value="ABM"/>
    <property type="match status" value="1"/>
</dbReference>
<dbReference type="eggNOG" id="COG1359">
    <property type="taxonomic scope" value="Bacteria"/>
</dbReference>
<dbReference type="HOGENOM" id="CLU_131496_11_0_12"/>